<comment type="caution">
    <text evidence="2">The sequence shown here is derived from an EMBL/GenBank/DDBJ whole genome shotgun (WGS) entry which is preliminary data.</text>
</comment>
<dbReference type="SUPFAM" id="SSF51658">
    <property type="entry name" value="Xylose isomerase-like"/>
    <property type="match status" value="1"/>
</dbReference>
<evidence type="ECO:0000259" key="1">
    <source>
        <dbReference type="Pfam" id="PF01261"/>
    </source>
</evidence>
<dbReference type="HOGENOM" id="CLU_1064864_0_0_11"/>
<dbReference type="OrthoDB" id="4201816at2"/>
<evidence type="ECO:0000313" key="2">
    <source>
        <dbReference type="EMBL" id="EFV12920.1"/>
    </source>
</evidence>
<reference evidence="2 3" key="1">
    <citation type="journal article" date="2011" name="Stand. Genomic Sci.">
        <title>High quality draft genome sequence of Segniliparus rugosus CDC 945(T)= (ATCC BAA-974(T)).</title>
        <authorList>
            <person name="Earl A.M."/>
            <person name="Desjardins C.A."/>
            <person name="Fitzgerald M.G."/>
            <person name="Arachchi H.M."/>
            <person name="Zeng Q."/>
            <person name="Mehta T."/>
            <person name="Griggs A."/>
            <person name="Birren B.W."/>
            <person name="Toney N.C."/>
            <person name="Carr J."/>
            <person name="Posey J."/>
            <person name="Butler W.R."/>
        </authorList>
    </citation>
    <scope>NUCLEOTIDE SEQUENCE [LARGE SCALE GENOMIC DNA]</scope>
    <source>
        <strain evidence="3">ATCC BAA-974 / DSM 45345 / CCUG 50838 / CIP 108380 / JCM 13579 / CDC 945</strain>
    </source>
</reference>
<dbReference type="EMBL" id="ACZI02000002">
    <property type="protein sequence ID" value="EFV12920.1"/>
    <property type="molecule type" value="Genomic_DNA"/>
</dbReference>
<gene>
    <name evidence="2" type="ORF">HMPREF9336_02177</name>
</gene>
<dbReference type="InterPro" id="IPR013022">
    <property type="entry name" value="Xyl_isomerase-like_TIM-brl"/>
</dbReference>
<feature type="domain" description="Xylose isomerase-like TIM barrel" evidence="1">
    <location>
        <begin position="25"/>
        <end position="196"/>
    </location>
</feature>
<dbReference type="RefSeq" id="WP_007470291.1">
    <property type="nucleotide sequence ID" value="NZ_KI391953.1"/>
</dbReference>
<protein>
    <recommendedName>
        <fullName evidence="1">Xylose isomerase-like TIM barrel domain-containing protein</fullName>
    </recommendedName>
</protein>
<dbReference type="Pfam" id="PF01261">
    <property type="entry name" value="AP_endonuc_2"/>
    <property type="match status" value="1"/>
</dbReference>
<dbReference type="eggNOG" id="ENOG5033VK4">
    <property type="taxonomic scope" value="Bacteria"/>
</dbReference>
<proteinExistence type="predicted"/>
<dbReference type="InterPro" id="IPR036237">
    <property type="entry name" value="Xyl_isomerase-like_sf"/>
</dbReference>
<dbReference type="Proteomes" id="UP000004816">
    <property type="component" value="Unassembled WGS sequence"/>
</dbReference>
<sequence>MTIPVAVPQWRIDPDREKAALDALAAGADQLYLDFGGARRGARLDEPGQLAAALDLAQIMAIPVLAVHGVDDIGFADPSATALLEAAFDCALALGVRTLYVPGFRKSSPDSPERLAQARTALVRICERARGSPVTIAYASALGAEESVALARAVDRPELRVVLDIGALIEAGHNPEEFAEVVRRAELLLPDVHAQDPASAPGRAIALLPALVSRGVVGSVLVANDYLAHPRLLRSDIERCRSLGARRSRTIRLPY</sequence>
<accession>E5XRQ5</accession>
<dbReference type="AlphaFoldDB" id="E5XRQ5"/>
<evidence type="ECO:0000313" key="3">
    <source>
        <dbReference type="Proteomes" id="UP000004816"/>
    </source>
</evidence>
<dbReference type="Gene3D" id="3.20.20.150">
    <property type="entry name" value="Divalent-metal-dependent TIM barrel enzymes"/>
    <property type="match status" value="1"/>
</dbReference>
<keyword evidence="3" id="KW-1185">Reference proteome</keyword>
<name>E5XRQ5_SEGRC</name>
<organism evidence="2 3">
    <name type="scientific">Segniliparus rugosus (strain ATCC BAA-974 / DSM 45345 / CCUG 50838 / CIP 108380 / JCM 13579 / CDC 945)</name>
    <dbReference type="NCBI Taxonomy" id="679197"/>
    <lineage>
        <taxon>Bacteria</taxon>
        <taxon>Bacillati</taxon>
        <taxon>Actinomycetota</taxon>
        <taxon>Actinomycetes</taxon>
        <taxon>Mycobacteriales</taxon>
        <taxon>Segniliparaceae</taxon>
        <taxon>Segniliparus</taxon>
    </lineage>
</organism>
<dbReference type="STRING" id="679197.HMPREF9336_02177"/>